<evidence type="ECO:0008006" key="4">
    <source>
        <dbReference type="Google" id="ProtNLM"/>
    </source>
</evidence>
<keyword evidence="1" id="KW-0812">Transmembrane</keyword>
<keyword evidence="1" id="KW-0472">Membrane</keyword>
<dbReference type="OrthoDB" id="1883402at2"/>
<organism evidence="2 3">
    <name type="scientific">Clostridium algidicarnis DSM 15099</name>
    <dbReference type="NCBI Taxonomy" id="1121295"/>
    <lineage>
        <taxon>Bacteria</taxon>
        <taxon>Bacillati</taxon>
        <taxon>Bacillota</taxon>
        <taxon>Clostridia</taxon>
        <taxon>Eubacteriales</taxon>
        <taxon>Clostridiaceae</taxon>
        <taxon>Clostridium</taxon>
    </lineage>
</organism>
<protein>
    <recommendedName>
        <fullName evidence="4">DUF4129 domain-containing protein</fullName>
    </recommendedName>
</protein>
<accession>A0A2S6FYM6</accession>
<dbReference type="STRING" id="37659.GCA_000703125_01469"/>
<reference evidence="2 3" key="1">
    <citation type="submission" date="2018-02" db="EMBL/GenBank/DDBJ databases">
        <title>Genomic Encyclopedia of Archaeal and Bacterial Type Strains, Phase II (KMG-II): from individual species to whole genera.</title>
        <authorList>
            <person name="Goeker M."/>
        </authorList>
    </citation>
    <scope>NUCLEOTIDE SEQUENCE [LARGE SCALE GENOMIC DNA]</scope>
    <source>
        <strain evidence="2 3">DSM 15099</strain>
    </source>
</reference>
<dbReference type="AlphaFoldDB" id="A0A2S6FYM6"/>
<feature type="transmembrane region" description="Helical" evidence="1">
    <location>
        <begin position="177"/>
        <end position="199"/>
    </location>
</feature>
<gene>
    <name evidence="2" type="ORF">BD821_10523</name>
</gene>
<name>A0A2S6FYM6_9CLOT</name>
<dbReference type="RefSeq" id="WP_104409601.1">
    <property type="nucleotide sequence ID" value="NZ_PTIS01000005.1"/>
</dbReference>
<keyword evidence="1" id="KW-1133">Transmembrane helix</keyword>
<feature type="transmembrane region" description="Helical" evidence="1">
    <location>
        <begin position="36"/>
        <end position="53"/>
    </location>
</feature>
<proteinExistence type="predicted"/>
<comment type="caution">
    <text evidence="2">The sequence shown here is derived from an EMBL/GenBank/DDBJ whole genome shotgun (WGS) entry which is preliminary data.</text>
</comment>
<sequence>MSLQKNIRTLFYTSKIIAIFIIYSMISNGLGQMTPGYLDFLIAFFIMIIMQILEYRNVNRYVVILIPLFMSFAGFFLLHGREHFVPYSVLGLITVLTLPRYDAESISSYKYILKNLKNSLFMLIGSLVLYLKVDKSFGNSLLRYYIAFLVIAIITLREGRKFEYDIKRKKEDDMVNFGILIAVIVISSNFVYNICKTIIFSILKLIAFIAEKILVGFVYIITVPLNALVNYIQNLLKRNAGNPNVQISDKKDGLEELKDIVNDQQVSYVIVENIIKIIIIAAIIYLIYFVIKKYRYSKVIKEEGIVEVREKISVEKPAKKKTVKDKLKDIIGAKTLNEKILNIYKDFEKITFKKGWFKPYMTPRQLYKVTRIHIEEKKKIKYITKMYNEAKFSSHEISEDEFVKYKEYYGDIKDKIKDVQQEDKRK</sequence>
<feature type="transmembrane region" description="Helical" evidence="1">
    <location>
        <begin position="12"/>
        <end position="30"/>
    </location>
</feature>
<feature type="transmembrane region" description="Helical" evidence="1">
    <location>
        <begin position="115"/>
        <end position="131"/>
    </location>
</feature>
<feature type="transmembrane region" description="Helical" evidence="1">
    <location>
        <begin position="205"/>
        <end position="229"/>
    </location>
</feature>
<evidence type="ECO:0000313" key="2">
    <source>
        <dbReference type="EMBL" id="PPK48645.1"/>
    </source>
</evidence>
<evidence type="ECO:0000256" key="1">
    <source>
        <dbReference type="SAM" id="Phobius"/>
    </source>
</evidence>
<feature type="transmembrane region" description="Helical" evidence="1">
    <location>
        <begin position="274"/>
        <end position="291"/>
    </location>
</feature>
<feature type="transmembrane region" description="Helical" evidence="1">
    <location>
        <begin position="60"/>
        <end position="78"/>
    </location>
</feature>
<dbReference type="Proteomes" id="UP000239863">
    <property type="component" value="Unassembled WGS sequence"/>
</dbReference>
<evidence type="ECO:0000313" key="3">
    <source>
        <dbReference type="Proteomes" id="UP000239863"/>
    </source>
</evidence>
<dbReference type="EMBL" id="PTIS01000005">
    <property type="protein sequence ID" value="PPK48645.1"/>
    <property type="molecule type" value="Genomic_DNA"/>
</dbReference>
<feature type="transmembrane region" description="Helical" evidence="1">
    <location>
        <begin position="137"/>
        <end position="156"/>
    </location>
</feature>